<comment type="subcellular location">
    <subcellularLocation>
        <location evidence="9">Cytoplasm</location>
    </subcellularLocation>
</comment>
<name>A0AAX4NGU0_9ARCH</name>
<dbReference type="FunFam" id="1.10.275.10:FF:000005">
    <property type="entry name" value="Histidine ammonia-lyase"/>
    <property type="match status" value="1"/>
</dbReference>
<dbReference type="InterPro" id="IPR005921">
    <property type="entry name" value="HutH"/>
</dbReference>
<dbReference type="SUPFAM" id="SSF48557">
    <property type="entry name" value="L-aspartase-like"/>
    <property type="match status" value="1"/>
</dbReference>
<protein>
    <recommendedName>
        <fullName evidence="2 6">Histidine ammonia-lyase</fullName>
        <ecNumber evidence="2 6">4.3.1.3</ecNumber>
    </recommendedName>
</protein>
<dbReference type="GO" id="GO:0005737">
    <property type="term" value="C:cytoplasm"/>
    <property type="evidence" value="ECO:0007669"/>
    <property type="project" value="UniProtKB-SubCell"/>
</dbReference>
<dbReference type="GO" id="GO:0006548">
    <property type="term" value="P:L-histidine catabolic process"/>
    <property type="evidence" value="ECO:0007669"/>
    <property type="project" value="UniProtKB-UniRule"/>
</dbReference>
<evidence type="ECO:0000256" key="5">
    <source>
        <dbReference type="ARBA" id="ARBA00049269"/>
    </source>
</evidence>
<dbReference type="Proteomes" id="UP001451606">
    <property type="component" value="Chromosome"/>
</dbReference>
<dbReference type="Pfam" id="PF00221">
    <property type="entry name" value="Lyase_aromatic"/>
    <property type="match status" value="1"/>
</dbReference>
<dbReference type="EMBL" id="CP133772">
    <property type="protein sequence ID" value="WYY00702.1"/>
    <property type="molecule type" value="Genomic_DNA"/>
</dbReference>
<dbReference type="NCBIfam" id="TIGR01225">
    <property type="entry name" value="hutH"/>
    <property type="match status" value="1"/>
</dbReference>
<dbReference type="InterPro" id="IPR008948">
    <property type="entry name" value="L-Aspartase-like"/>
</dbReference>
<keyword evidence="3 8" id="KW-0369">Histidine metabolism</keyword>
<dbReference type="CDD" id="cd00332">
    <property type="entry name" value="PAL-HAL"/>
    <property type="match status" value="1"/>
</dbReference>
<dbReference type="AlphaFoldDB" id="A0AAX4NGU0"/>
<evidence type="ECO:0000313" key="10">
    <source>
        <dbReference type="EMBL" id="WYY00702.1"/>
    </source>
</evidence>
<dbReference type="RefSeq" id="WP_393971035.1">
    <property type="nucleotide sequence ID" value="NZ_CP133772.1"/>
</dbReference>
<comment type="similarity">
    <text evidence="7">Belongs to the PAL/histidase family.</text>
</comment>
<reference evidence="10 11" key="1">
    <citation type="submission" date="2023-09" db="EMBL/GenBank/DDBJ databases">
        <authorList>
            <person name="Golyshina O.V."/>
            <person name="Lunev E.A."/>
            <person name="Bargiela R."/>
            <person name="Gaines M.C."/>
            <person name="Daum B."/>
            <person name="Bale N.J."/>
            <person name="Koenen M."/>
            <person name="Sinninghe Damst J.S."/>
            <person name="Yakimov M."/>
            <person name="Golyshin P.N."/>
        </authorList>
    </citation>
    <scope>NUCLEOTIDE SEQUENCE [LARGE SCALE GENOMIC DNA]</scope>
    <source>
        <strain evidence="10 11">M1</strain>
    </source>
</reference>
<evidence type="ECO:0000256" key="1">
    <source>
        <dbReference type="ARBA" id="ARBA00005113"/>
    </source>
</evidence>
<dbReference type="InterPro" id="IPR024083">
    <property type="entry name" value="Fumarase/histidase_N"/>
</dbReference>
<keyword evidence="11" id="KW-1185">Reference proteome</keyword>
<evidence type="ECO:0000256" key="8">
    <source>
        <dbReference type="RuleBase" id="RU004479"/>
    </source>
</evidence>
<keyword evidence="4 7" id="KW-0456">Lyase</keyword>
<dbReference type="InterPro" id="IPR022313">
    <property type="entry name" value="Phe/His_NH3-lyase_AS"/>
</dbReference>
<gene>
    <name evidence="10" type="primary">hutH</name>
    <name evidence="10" type="ORF">OXIME_001284</name>
</gene>
<dbReference type="NCBIfam" id="NF006871">
    <property type="entry name" value="PRK09367.1"/>
    <property type="match status" value="1"/>
</dbReference>
<evidence type="ECO:0000256" key="7">
    <source>
        <dbReference type="RuleBase" id="RU003954"/>
    </source>
</evidence>
<evidence type="ECO:0000256" key="6">
    <source>
        <dbReference type="NCBIfam" id="TIGR01225"/>
    </source>
</evidence>
<evidence type="ECO:0000256" key="4">
    <source>
        <dbReference type="ARBA" id="ARBA00023239"/>
    </source>
</evidence>
<accession>A0AAX4NGU0</accession>
<dbReference type="KEGG" id="omr:OXIME_001284"/>
<dbReference type="PROSITE" id="PS00488">
    <property type="entry name" value="PAL_HISTIDASE"/>
    <property type="match status" value="1"/>
</dbReference>
<evidence type="ECO:0000313" key="11">
    <source>
        <dbReference type="Proteomes" id="UP001451606"/>
    </source>
</evidence>
<dbReference type="GO" id="GO:0004397">
    <property type="term" value="F:histidine ammonia-lyase activity"/>
    <property type="evidence" value="ECO:0007669"/>
    <property type="project" value="UniProtKB-UniRule"/>
</dbReference>
<dbReference type="EC" id="4.3.1.3" evidence="2 6"/>
<dbReference type="GeneID" id="95968021"/>
<evidence type="ECO:0000256" key="2">
    <source>
        <dbReference type="ARBA" id="ARBA00012994"/>
    </source>
</evidence>
<dbReference type="Gene3D" id="1.20.200.10">
    <property type="entry name" value="Fumarase/aspartase (Central domain)"/>
    <property type="match status" value="1"/>
</dbReference>
<evidence type="ECO:0000256" key="3">
    <source>
        <dbReference type="ARBA" id="ARBA00022808"/>
    </source>
</evidence>
<sequence length="504" mass="54978">MIFIDGNNLTIEDVYAVAVNNEKIGITEDTVKRVLTSQKKLRDLMNKGGAIYGVNTGFGSLLNVKVSQEDVLDLQKNLIRSHSSGIGMPLEREYVRAMMVVRLNSLCKGYSAVSPNLIKHTLEFINRDITPVVPRYGSVGASGDLAPLAHVALTLMGEGEVFFKGEKVPSSQALKESGLDPYLFLEKEGVAFINGTSTISGILSVNLHRSAEIIRNAILSAAISFEGLKGTKRAYTGWAVESRPHRGQIAVAKEFLKVIKGSKIIEKSTKTKVQDPYSLRCIPQVYGAVLDTLNYAKTVLTTEINSATDNPLVGDDEVISVGNFHGEPVALVSDFMAIAMTDLGNMIERRLARITDENLSGLPPFLVENSGLNSGYMIPQYTAAALCNRNKTLCFPSTADNIPTSANQEDHVSMGANAAIKLSEIVENVRQIVSIEFLLGTQSLEFADDEPSPVVRKIYNEIRKKVPKLSVDRPPYIDVETISGMMDAGMFTDLLLPEGEKIHL</sequence>
<comment type="catalytic activity">
    <reaction evidence="5 8">
        <text>L-histidine = trans-urocanate + NH4(+)</text>
        <dbReference type="Rhea" id="RHEA:21232"/>
        <dbReference type="ChEBI" id="CHEBI:17771"/>
        <dbReference type="ChEBI" id="CHEBI:28938"/>
        <dbReference type="ChEBI" id="CHEBI:57595"/>
        <dbReference type="EC" id="4.3.1.3"/>
    </reaction>
</comment>
<comment type="pathway">
    <text evidence="1 8">Amino-acid degradation; L-histidine degradation into L-glutamate; N-formimidoyl-L-glutamate from L-histidine: step 1/3.</text>
</comment>
<evidence type="ECO:0000256" key="9">
    <source>
        <dbReference type="RuleBase" id="RU004480"/>
    </source>
</evidence>
<dbReference type="PANTHER" id="PTHR10362">
    <property type="entry name" value="HISTIDINE AMMONIA-LYASE"/>
    <property type="match status" value="1"/>
</dbReference>
<dbReference type="InterPro" id="IPR001106">
    <property type="entry name" value="Aromatic_Lyase"/>
</dbReference>
<organism evidence="10 11">
    <name type="scientific">Oxyplasma meridianum</name>
    <dbReference type="NCBI Taxonomy" id="3073602"/>
    <lineage>
        <taxon>Archaea</taxon>
        <taxon>Methanobacteriati</taxon>
        <taxon>Thermoplasmatota</taxon>
        <taxon>Thermoplasmata</taxon>
        <taxon>Thermoplasmatales</taxon>
        <taxon>Thermoplasmataceae</taxon>
        <taxon>Oxyplasma</taxon>
    </lineage>
</organism>
<dbReference type="Gene3D" id="1.10.275.10">
    <property type="entry name" value="Fumarase/aspartase (N-terminal domain)"/>
    <property type="match status" value="1"/>
</dbReference>
<proteinExistence type="inferred from homology"/>